<keyword evidence="2" id="KW-1185">Reference proteome</keyword>
<dbReference type="AlphaFoldDB" id="A0A517Q1P2"/>
<dbReference type="RefSeq" id="WP_145104231.1">
    <property type="nucleotide sequence ID" value="NZ_CP036277.1"/>
</dbReference>
<gene>
    <name evidence="1" type="ORF">Enr10x_08320</name>
</gene>
<accession>A0A518A178</accession>
<evidence type="ECO:0000313" key="2">
    <source>
        <dbReference type="Proteomes" id="UP000315647"/>
    </source>
</evidence>
<evidence type="ECO:0000313" key="1">
    <source>
        <dbReference type="EMBL" id="QDT25535.1"/>
    </source>
</evidence>
<reference evidence="1 2" key="1">
    <citation type="submission" date="2019-03" db="EMBL/GenBank/DDBJ databases">
        <title>Deep-cultivation of Planctomycetes and their phenomic and genomic characterization uncovers novel biology.</title>
        <authorList>
            <person name="Wiegand S."/>
            <person name="Jogler M."/>
            <person name="Boedeker C."/>
            <person name="Pinto D."/>
            <person name="Vollmers J."/>
            <person name="Rivas-Marin E."/>
            <person name="Kohn T."/>
            <person name="Peeters S.H."/>
            <person name="Heuer A."/>
            <person name="Rast P."/>
            <person name="Oberbeckmann S."/>
            <person name="Bunk B."/>
            <person name="Jeske O."/>
            <person name="Meyerdierks A."/>
            <person name="Storesund J.E."/>
            <person name="Kallscheuer N."/>
            <person name="Luecker S."/>
            <person name="Lage O.M."/>
            <person name="Pohl T."/>
            <person name="Merkel B.J."/>
            <person name="Hornburger P."/>
            <person name="Mueller R.-W."/>
            <person name="Bruemmer F."/>
            <person name="Labrenz M."/>
            <person name="Spormann A.M."/>
            <person name="Op den Camp H."/>
            <person name="Overmann J."/>
            <person name="Amann R."/>
            <person name="Jetten M.S.M."/>
            <person name="Mascher T."/>
            <person name="Medema M.H."/>
            <person name="Devos D.P."/>
            <person name="Kaster A.-K."/>
            <person name="Ovreas L."/>
            <person name="Rohde M."/>
            <person name="Galperin M.Y."/>
            <person name="Jogler C."/>
        </authorList>
    </citation>
    <scope>NUCLEOTIDE SEQUENCE [LARGE SCALE GENOMIC DNA]</scope>
    <source>
        <strain evidence="1 2">Enr10</strain>
    </source>
</reference>
<organism evidence="1 2">
    <name type="scientific">Gimesia panareensis</name>
    <dbReference type="NCBI Taxonomy" id="2527978"/>
    <lineage>
        <taxon>Bacteria</taxon>
        <taxon>Pseudomonadati</taxon>
        <taxon>Planctomycetota</taxon>
        <taxon>Planctomycetia</taxon>
        <taxon>Planctomycetales</taxon>
        <taxon>Planctomycetaceae</taxon>
        <taxon>Gimesia</taxon>
    </lineage>
</organism>
<dbReference type="EMBL" id="CP037421">
    <property type="protein sequence ID" value="QDT25535.1"/>
    <property type="molecule type" value="Genomic_DNA"/>
</dbReference>
<proteinExistence type="predicted"/>
<dbReference type="Proteomes" id="UP000315647">
    <property type="component" value="Chromosome"/>
</dbReference>
<accession>A0A517Q1P2</accession>
<protein>
    <submittedName>
        <fullName evidence="1">Uncharacterized protein</fullName>
    </submittedName>
</protein>
<name>A0A517Q1P2_9PLAN</name>
<sequence>MPDYYYTATDRLTRKRETNFIAADSAQEALRELEAAELVEIVLHTDDVSAAISNMMPRKVSVKDDFTAAEYVSFRTMGNLGFFIYLTKKLYWQMRWSLLIGTLLSVSIFCTANDLERSYGIVSLSIFLFFILLPPGISLFTTLFSPSRKFNQIQEDFYWGRWNEVLKQLPKVRKHLPLIEARGREAASLAGLGRLDEALKTMEPLADDQQIPRWMYHSRLAEVYEYANQQERCLDLRRQAYEADTENSALKLGYANTLLKLNLNPQLAHQLIKDAESQQLSDLLQILVPLSKGHLELNLGHARLAFYLFVQAQNGLKPYLATQPFARLYSDIGRAYAAIALAEMGETEEAETLFQSALPRLEALKSQRTIERYRQAISR</sequence>